<accession>A0A0H5D103</accession>
<gene>
    <name evidence="5" type="primary">apxIA</name>
    <name evidence="5" type="ORF">NIT7321_01679</name>
</gene>
<reference evidence="6" key="1">
    <citation type="submission" date="2015-05" db="EMBL/GenBank/DDBJ databases">
        <authorList>
            <person name="Rodrigo-Torres Lidia"/>
            <person name="Arahal R.David."/>
        </authorList>
    </citation>
    <scope>NUCLEOTIDE SEQUENCE [LARGE SCALE GENOMIC DNA]</scope>
    <source>
        <strain evidence="6">CECT 7321</strain>
    </source>
</reference>
<evidence type="ECO:0000256" key="2">
    <source>
        <dbReference type="ARBA" id="ARBA00022525"/>
    </source>
</evidence>
<evidence type="ECO:0000313" key="6">
    <source>
        <dbReference type="Proteomes" id="UP000043764"/>
    </source>
</evidence>
<dbReference type="InterPro" id="IPR050557">
    <property type="entry name" value="RTX_toxin/Mannuronan_C5-epim"/>
</dbReference>
<evidence type="ECO:0000256" key="1">
    <source>
        <dbReference type="ARBA" id="ARBA00004613"/>
    </source>
</evidence>
<keyword evidence="2" id="KW-0964">Secreted</keyword>
<dbReference type="Pfam" id="PF14252">
    <property type="entry name" value="DUF4347"/>
    <property type="match status" value="1"/>
</dbReference>
<sequence length="2089" mass="208021">MMNLQIAFIDSSVADFHTLLANLPPDVEAIPLDPRRPGLSQIAQALEGRDGITAVHILSHGADGTLFLGNDFLTARTLKQAPDACATINRALAADADILIYGCEVAASKRGEAFVAALAEATGANIAASRTLTGAARLGGDWQLDLQIGAITTPVAISAAGQAAFQGVLSTTINYASNTEGAVKAEWVDGSDGVTDVPGSTFTLDFGDGTEAGGLFTNLSTSGITGIGATAATSSDFFNNYSNGFQLLGADNFSFEGFTVSGWDTTLSDQTFTIRGYDQNGVEVATQALTWTPAITGIGQTYSYGSGGWTTNTAWQDVRRIAVDYTNDPDFQEFAVINITVGDAVGPVNTAPALGGTPADDTATEDVATAIDLSAYNLSDADGDDITLTLAVDRGTISSVDGNGIFAGVTIATSGTTSMTLQGTAAALNAYLDDTSKITFTTGANDVNTAVLTVTPNDGTSDGAADTVNISIQPANDAPVLDTTASPTLAAIDEDAGNDNGSGADGDDDATDNANNPGTTVAALVVDGSISDIDGSAVEAIAVSQVDNTNGVWQFSTNAGASWSDFSATTGQVVSLTGAARLLDGSAGGAGTNLVRFVPDQNYVGQATLTIHAWDKTTGSAGGIADLSSPGGTTAFSTASDSVTITVNAVNDAPVFNGLDATPTYSEGGSAVVLDSNVTLGDAELSALNGGLGDFNGAVLTISRNGGANAADSFGFELSTAGFTVVANQLQWSAAPIATFTEGGGQLQITFLSTATSAQVNNVLQHITYANTSDDPNTSAELNWVFSDGNSGTQGSGGAQTVTATQTVAIGGVNDAPTLSATGQNPTYVEGAGERDLFSSVTFSLVEQVDRLDGLTLTVTNVADGAAEILSLDGTDIALSDGTTATTATNGLGVSVSVNGSTATLSFSGATLTAAQVQTLIDGLTYRNTSDAPTTVANRVVTIAQLVDTGGTAGGGSDTSAPSLTSTVSLTAVNDAPTLQNLQGDDSAVEPGQLAAIDRGGDVLLGNPDSSDYSGGVLTIADSGAANSASGSFSVNGTTVTSGGDATLSAGETIAVGGTTIGTVHAANDGQDGRMLQIDFTTADASNANVQALIRALTWGAASGTGQQTFTLTLNDGDGTANGGAEETTADFTMSLGNRPVIANLSGDNVAFVEDGGAVLLDANADAAVSDADSANFGGGSLSLAYVSGQSTDDRLVIGTSGAVSLSAAQAANVTVSIGGTVIGTLRAGAAGGASEALVIDLTADATPARLQQLISALSYTNISEDPDTSDRVLSLTVVDDAGLASDVAALTVSVAAQDDAPTLTATSENPGYSEGATASDLFSSVTADAIENGQTFTGLTLTIDNLADGAAEMLQIDGSTLTLTHGTTLMTATNSLSASVTVSGTTATVTISGATLSAADLQTLIDGLAYQNTSESPQDGSTRAVTITGLTDSGSATGGNSNAATLSLTSVVTLTAVNDAPDLANITAPIAGQVVAGSGAQAVSGLAGVTVSDVDSPEFNGGTLVLQQTSGTSNGSWGVDGTVVTVSGGATLSAGASLAINGTVIGTVDAVSDGQSGSALSISFTTTDATPAAVQLLLQNLTYAAPTGVETRSFSLTLTDGDGTANGGDADVTVPFSLQVTSQPPEISNLNGDTVTFVRGQTAVQLDAGSDLSVSDPDNADLGQATLTVSLESGAQGGDLLLVDTTGTVTLSSGQTDGSVIAVGGTDIGTISATGTGGDGEDLVIVLMAGVAFSQVETLLEALRFDNSTGSAAPLGSRSVGIRLDAADGATSDMSLVTVTVTAPPSPGGGGSTPQTPINVTGGSDGETFDGTNLNDTINGDGGDDLIRGGLGQDSLMGGIGNDTIRGNAGEDELFLGSGNDSGFGGDGNDLVLAGPGQDLVRGHQGNDTLHGGSNADTIFGGRGNDSVFAGKGNDNVYGRADDDHLRGGWGDDTIHGGTGSDTILAGQGHDTVYGGEGSDRVRAGWGDDKVFLGLADDHVFGGKGNDTLIGGMGQDTLNGGAGNDRLRGGADSDTFIFAKGRGMDTIADFDATMDVLELRNFGFASPQEALSFGAQQGDDFVFSFDDGSGLILRDVSEAELSSVMIIL</sequence>
<dbReference type="PANTHER" id="PTHR38340:SF1">
    <property type="entry name" value="S-LAYER PROTEIN"/>
    <property type="match status" value="1"/>
</dbReference>
<name>A0A0H5D103_9RHOB</name>
<protein>
    <submittedName>
        <fullName evidence="5">Hemolysin IA</fullName>
    </submittedName>
</protein>
<dbReference type="SUPFAM" id="SSF51120">
    <property type="entry name" value="beta-Roll"/>
    <property type="match status" value="2"/>
</dbReference>
<dbReference type="Pfam" id="PF00353">
    <property type="entry name" value="HemolysinCabind"/>
    <property type="match status" value="4"/>
</dbReference>
<dbReference type="InterPro" id="IPR025592">
    <property type="entry name" value="DUF4347"/>
</dbReference>
<feature type="domain" description="DUF4347" evidence="4">
    <location>
        <begin position="6"/>
        <end position="169"/>
    </location>
</feature>
<organism evidence="5 6">
    <name type="scientific">Phaeobacter italicus</name>
    <dbReference type="NCBI Taxonomy" id="481446"/>
    <lineage>
        <taxon>Bacteria</taxon>
        <taxon>Pseudomonadati</taxon>
        <taxon>Pseudomonadota</taxon>
        <taxon>Alphaproteobacteria</taxon>
        <taxon>Rhodobacterales</taxon>
        <taxon>Roseobacteraceae</taxon>
        <taxon>Phaeobacter</taxon>
    </lineage>
</organism>
<dbReference type="Proteomes" id="UP000043764">
    <property type="component" value="Unassembled WGS sequence"/>
</dbReference>
<dbReference type="PROSITE" id="PS00330">
    <property type="entry name" value="HEMOLYSIN_CALCIUM"/>
    <property type="match status" value="5"/>
</dbReference>
<feature type="region of interest" description="Disordered" evidence="3">
    <location>
        <begin position="492"/>
        <end position="516"/>
    </location>
</feature>
<dbReference type="GO" id="GO:0005509">
    <property type="term" value="F:calcium ion binding"/>
    <property type="evidence" value="ECO:0007669"/>
    <property type="project" value="InterPro"/>
</dbReference>
<proteinExistence type="predicted"/>
<dbReference type="EMBL" id="CVRL01000016">
    <property type="protein sequence ID" value="CRL10831.1"/>
    <property type="molecule type" value="Genomic_DNA"/>
</dbReference>
<dbReference type="GO" id="GO:0005576">
    <property type="term" value="C:extracellular region"/>
    <property type="evidence" value="ECO:0007669"/>
    <property type="project" value="UniProtKB-SubCell"/>
</dbReference>
<dbReference type="InterPro" id="IPR011049">
    <property type="entry name" value="Serralysin-like_metalloprot_C"/>
</dbReference>
<dbReference type="InterPro" id="IPR001343">
    <property type="entry name" value="Hemolysn_Ca-bd"/>
</dbReference>
<dbReference type="InterPro" id="IPR018511">
    <property type="entry name" value="Hemolysin-typ_Ca-bd_CS"/>
</dbReference>
<evidence type="ECO:0000313" key="5">
    <source>
        <dbReference type="EMBL" id="CRL10831.1"/>
    </source>
</evidence>
<comment type="subcellular location">
    <subcellularLocation>
        <location evidence="1">Secreted</location>
    </subcellularLocation>
</comment>
<evidence type="ECO:0000256" key="3">
    <source>
        <dbReference type="SAM" id="MobiDB-lite"/>
    </source>
</evidence>
<dbReference type="STRING" id="481446.NIT7645_03264"/>
<keyword evidence="6" id="KW-1185">Reference proteome</keyword>
<dbReference type="PANTHER" id="PTHR38340">
    <property type="entry name" value="S-LAYER PROTEIN"/>
    <property type="match status" value="1"/>
</dbReference>
<evidence type="ECO:0000259" key="4">
    <source>
        <dbReference type="Pfam" id="PF14252"/>
    </source>
</evidence>
<dbReference type="Gene3D" id="2.150.10.10">
    <property type="entry name" value="Serralysin-like metalloprotease, C-terminal"/>
    <property type="match status" value="3"/>
</dbReference>
<dbReference type="PRINTS" id="PR00313">
    <property type="entry name" value="CABNDNGRPT"/>
</dbReference>